<dbReference type="PROSITE" id="PS50939">
    <property type="entry name" value="CYTOCHROME_B561"/>
    <property type="match status" value="1"/>
</dbReference>
<evidence type="ECO:0000256" key="2">
    <source>
        <dbReference type="ARBA" id="ARBA00022448"/>
    </source>
</evidence>
<dbReference type="InterPro" id="IPR005018">
    <property type="entry name" value="DOMON_domain"/>
</dbReference>
<feature type="transmembrane region" description="Helical" evidence="8">
    <location>
        <begin position="318"/>
        <end position="337"/>
    </location>
</feature>
<evidence type="ECO:0000256" key="1">
    <source>
        <dbReference type="ARBA" id="ARBA00004370"/>
    </source>
</evidence>
<dbReference type="SUPFAM" id="SSF103473">
    <property type="entry name" value="MFS general substrate transporter"/>
    <property type="match status" value="1"/>
</dbReference>
<feature type="compositionally biased region" description="Basic and acidic residues" evidence="7">
    <location>
        <begin position="127"/>
        <end position="138"/>
    </location>
</feature>
<dbReference type="CDD" id="cd08760">
    <property type="entry name" value="Cyt_b561_FRRS1_like"/>
    <property type="match status" value="1"/>
</dbReference>
<feature type="chain" id="PRO_5004893892" description="Cytochrome b561 domain-containing protein" evidence="9">
    <location>
        <begin position="26"/>
        <end position="441"/>
    </location>
</feature>
<evidence type="ECO:0000256" key="5">
    <source>
        <dbReference type="ARBA" id="ARBA00022989"/>
    </source>
</evidence>
<protein>
    <recommendedName>
        <fullName evidence="10">Cytochrome b561 domain-containing protein</fullName>
    </recommendedName>
</protein>
<evidence type="ECO:0000256" key="7">
    <source>
        <dbReference type="SAM" id="MobiDB-lite"/>
    </source>
</evidence>
<feature type="transmembrane region" description="Helical" evidence="8">
    <location>
        <begin position="357"/>
        <end position="376"/>
    </location>
</feature>
<dbReference type="AlphaFoldDB" id="W7EFI5"/>
<evidence type="ECO:0000256" key="9">
    <source>
        <dbReference type="SAM" id="SignalP"/>
    </source>
</evidence>
<dbReference type="InterPro" id="IPR015920">
    <property type="entry name" value="Cellobiose_DH-like_cyt"/>
</dbReference>
<dbReference type="GO" id="GO:0016020">
    <property type="term" value="C:membrane"/>
    <property type="evidence" value="ECO:0007669"/>
    <property type="project" value="UniProtKB-SubCell"/>
</dbReference>
<dbReference type="PANTHER" id="PTHR47797">
    <property type="entry name" value="DEHYDROGENASE, PUTATIVE (AFU_ORTHOLOGUE AFUA_8G05805)-RELATED"/>
    <property type="match status" value="1"/>
</dbReference>
<dbReference type="PANTHER" id="PTHR47797:SF1">
    <property type="entry name" value="CYTOCHROME B561 DOMAIN-CONTAINING PROTEIN-RELATED"/>
    <property type="match status" value="1"/>
</dbReference>
<reference evidence="11 12" key="1">
    <citation type="journal article" date="2013" name="PLoS Genet.">
        <title>Comparative genome structure, secondary metabolite, and effector coding capacity across Cochliobolus pathogens.</title>
        <authorList>
            <person name="Condon B.J."/>
            <person name="Leng Y."/>
            <person name="Wu D."/>
            <person name="Bushley K.E."/>
            <person name="Ohm R.A."/>
            <person name="Otillar R."/>
            <person name="Martin J."/>
            <person name="Schackwitz W."/>
            <person name="Grimwood J."/>
            <person name="MohdZainudin N."/>
            <person name="Xue C."/>
            <person name="Wang R."/>
            <person name="Manning V.A."/>
            <person name="Dhillon B."/>
            <person name="Tu Z.J."/>
            <person name="Steffenson B.J."/>
            <person name="Salamov A."/>
            <person name="Sun H."/>
            <person name="Lowry S."/>
            <person name="LaButti K."/>
            <person name="Han J."/>
            <person name="Copeland A."/>
            <person name="Lindquist E."/>
            <person name="Barry K."/>
            <person name="Schmutz J."/>
            <person name="Baker S.E."/>
            <person name="Ciuffetti L.M."/>
            <person name="Grigoriev I.V."/>
            <person name="Zhong S."/>
            <person name="Turgeon B.G."/>
        </authorList>
    </citation>
    <scope>NUCLEOTIDE SEQUENCE [LARGE SCALE GENOMIC DNA]</scope>
    <source>
        <strain evidence="11 12">FI3</strain>
    </source>
</reference>
<comment type="subcellular location">
    <subcellularLocation>
        <location evidence="1">Membrane</location>
    </subcellularLocation>
</comment>
<keyword evidence="4" id="KW-0249">Electron transport</keyword>
<keyword evidence="12" id="KW-1185">Reference proteome</keyword>
<evidence type="ECO:0000313" key="11">
    <source>
        <dbReference type="EMBL" id="EUN25699.1"/>
    </source>
</evidence>
<feature type="region of interest" description="Disordered" evidence="7">
    <location>
        <begin position="127"/>
        <end position="147"/>
    </location>
</feature>
<dbReference type="InterPro" id="IPR036259">
    <property type="entry name" value="MFS_trans_sf"/>
</dbReference>
<keyword evidence="3 8" id="KW-0812">Transmembrane</keyword>
<evidence type="ECO:0000256" key="8">
    <source>
        <dbReference type="SAM" id="Phobius"/>
    </source>
</evidence>
<evidence type="ECO:0000256" key="4">
    <source>
        <dbReference type="ARBA" id="ARBA00022982"/>
    </source>
</evidence>
<keyword evidence="5 8" id="KW-1133">Transmembrane helix</keyword>
<evidence type="ECO:0000256" key="3">
    <source>
        <dbReference type="ARBA" id="ARBA00022692"/>
    </source>
</evidence>
<dbReference type="Gene3D" id="1.20.120.1770">
    <property type="match status" value="1"/>
</dbReference>
<feature type="transmembrane region" description="Helical" evidence="8">
    <location>
        <begin position="287"/>
        <end position="306"/>
    </location>
</feature>
<dbReference type="Pfam" id="PF16010">
    <property type="entry name" value="CDH-cyt"/>
    <property type="match status" value="1"/>
</dbReference>
<evidence type="ECO:0000259" key="10">
    <source>
        <dbReference type="PROSITE" id="PS50939"/>
    </source>
</evidence>
<dbReference type="SMART" id="SM00664">
    <property type="entry name" value="DoH"/>
    <property type="match status" value="1"/>
</dbReference>
<name>W7EFI5_BIPV3</name>
<dbReference type="OrthoDB" id="19261at2759"/>
<dbReference type="SUPFAM" id="SSF49344">
    <property type="entry name" value="CBD9-like"/>
    <property type="match status" value="1"/>
</dbReference>
<keyword evidence="9" id="KW-0732">Signal</keyword>
<dbReference type="HOGENOM" id="CLU_031471_0_0_1"/>
<dbReference type="Pfam" id="PF03188">
    <property type="entry name" value="Cytochrom_B561"/>
    <property type="match status" value="1"/>
</dbReference>
<feature type="transmembrane region" description="Helical" evidence="8">
    <location>
        <begin position="254"/>
        <end position="275"/>
    </location>
</feature>
<dbReference type="GeneID" id="26256527"/>
<accession>W7EFI5</accession>
<proteinExistence type="predicted"/>
<gene>
    <name evidence="11" type="ORF">COCVIDRAFT_38924</name>
</gene>
<feature type="transmembrane region" description="Helical" evidence="8">
    <location>
        <begin position="388"/>
        <end position="406"/>
    </location>
</feature>
<feature type="domain" description="Cytochrome b561" evidence="10">
    <location>
        <begin position="213"/>
        <end position="412"/>
    </location>
</feature>
<keyword evidence="6 8" id="KW-0472">Membrane</keyword>
<evidence type="ECO:0000313" key="12">
    <source>
        <dbReference type="Proteomes" id="UP000054337"/>
    </source>
</evidence>
<dbReference type="RefSeq" id="XP_014555284.1">
    <property type="nucleotide sequence ID" value="XM_014699798.1"/>
</dbReference>
<feature type="signal peptide" evidence="9">
    <location>
        <begin position="1"/>
        <end position="25"/>
    </location>
</feature>
<dbReference type="InterPro" id="IPR006593">
    <property type="entry name" value="Cyt_b561/ferric_Rdtase_TM"/>
</dbReference>
<dbReference type="Gene3D" id="2.60.40.1210">
    <property type="entry name" value="Cellobiose dehydrogenase, cytochrome domain"/>
    <property type="match status" value="1"/>
</dbReference>
<keyword evidence="2" id="KW-0813">Transport</keyword>
<evidence type="ECO:0000256" key="6">
    <source>
        <dbReference type="ARBA" id="ARBA00023136"/>
    </source>
</evidence>
<organism evidence="11 12">
    <name type="scientific">Bipolaris victoriae (strain FI3)</name>
    <name type="common">Victoria blight of oats agent</name>
    <name type="synonym">Cochliobolus victoriae</name>
    <dbReference type="NCBI Taxonomy" id="930091"/>
    <lineage>
        <taxon>Eukaryota</taxon>
        <taxon>Fungi</taxon>
        <taxon>Dikarya</taxon>
        <taxon>Ascomycota</taxon>
        <taxon>Pezizomycotina</taxon>
        <taxon>Dothideomycetes</taxon>
        <taxon>Pleosporomycetidae</taxon>
        <taxon>Pleosporales</taxon>
        <taxon>Pleosporineae</taxon>
        <taxon>Pleosporaceae</taxon>
        <taxon>Bipolaris</taxon>
    </lineage>
</organism>
<dbReference type="Proteomes" id="UP000054337">
    <property type="component" value="Unassembled WGS sequence"/>
</dbReference>
<sequence>MRCSSMNLFFPYILALSSLAVASDASTSQDQPGYATFIQSTSHGNLTFSLSAVNSTGDTYIHLSGPTTYQWISVGTGSKMAGSVMLIVYRNESANGITLSTRLASGESQPDYSSQIDCKLLSGTVDKDAQSSTMKERSSSSSSSSSDFFSTNIHCTNLQSLGQHDGTLSFTNQQQNFIYALGPSASSSNSLSSNSPSANLRQHSSTGKFWVDMVNATSVSSTSTNGSQVGVPSGAALLTAQNTGTCGGSDAMSAVHAAFMLLAFVIVFPLGAVLLRWTKNGVRAHWIVQSAGLVLTIVGGGLGIALSEQNDDQSSYSSAHQILGLIVFGLVFVQWALGMWHHLHYKRYQRPTVFAKIHRVVGPVILIIGFVNGFLGNNLSGNDDHNKWLGAVVGVVALLIIGLLGWKELKRRKMEKRGEAFNMRPTIRRSDEADDFEDAKE</sequence>
<dbReference type="CDD" id="cd09630">
    <property type="entry name" value="CDH_like_cytochrome"/>
    <property type="match status" value="1"/>
</dbReference>
<dbReference type="SMART" id="SM00665">
    <property type="entry name" value="B561"/>
    <property type="match status" value="1"/>
</dbReference>
<dbReference type="EMBL" id="KI968748">
    <property type="protein sequence ID" value="EUN25699.1"/>
    <property type="molecule type" value="Genomic_DNA"/>
</dbReference>